<feature type="domain" description="Thiamine pyrophosphate enzyme N-terminal TPP-binding" evidence="7">
    <location>
        <begin position="14"/>
        <end position="145"/>
    </location>
</feature>
<dbReference type="Pfam" id="PF02776">
    <property type="entry name" value="TPP_enzyme_N"/>
    <property type="match status" value="1"/>
</dbReference>
<dbReference type="GO" id="GO:0009097">
    <property type="term" value="P:isoleucine biosynthetic process"/>
    <property type="evidence" value="ECO:0007669"/>
    <property type="project" value="TreeGrafter"/>
</dbReference>
<dbReference type="OrthoDB" id="6837at2157"/>
<comment type="similarity">
    <text evidence="1 3">Belongs to the TPP enzyme family.</text>
</comment>
<dbReference type="GO" id="GO:0044272">
    <property type="term" value="P:sulfur compound biosynthetic process"/>
    <property type="evidence" value="ECO:0007669"/>
    <property type="project" value="UniProtKB-ARBA"/>
</dbReference>
<name>A0A1H6A1E1_9EURY</name>
<evidence type="ECO:0000313" key="11">
    <source>
        <dbReference type="Proteomes" id="UP000296733"/>
    </source>
</evidence>
<dbReference type="GO" id="GO:0003984">
    <property type="term" value="F:acetolactate synthase activity"/>
    <property type="evidence" value="ECO:0007669"/>
    <property type="project" value="TreeGrafter"/>
</dbReference>
<evidence type="ECO:0000256" key="3">
    <source>
        <dbReference type="RuleBase" id="RU362132"/>
    </source>
</evidence>
<evidence type="ECO:0000313" key="10">
    <source>
        <dbReference type="Proteomes" id="UP000236740"/>
    </source>
</evidence>
<dbReference type="InterPro" id="IPR045229">
    <property type="entry name" value="TPP_enz"/>
</dbReference>
<sequence>MTPIDDSTGADERTVAESMLRSLAESGVEYVFSNFGTDHTPLIEAAARLRESGGDDRLPEFVVCPHEFVALSAAHGYAVRTGDPQAVLVHVDVGTQNLGAAMHNAHRANAPVFVIAGLSPVSDAGYPGSRDNPVHYAQDVFDQTSIVEEYCRWTEEYRVPADPNETVRRGLERAASTPSGPVYLTATREALETPSPTEPGDVRPVRRARPAGPDDHALDDVVARLEDAARPLVVTSSGAGPMGDPDLDALVGFAETVGAGVVEHVPHELCFPRDHDLHVGFDPTDPVREADLLVVLESDVPWVPSKTTVPDDLDVVQIDTEPSKAAYPKWPFEIDTTLMTDPAAALRRLAERVGTAGGGDGTFWREMHAEQRAAAERRVEESRAAGRLDAAVLSDAIGDHVDEETVVLQGATTNRVPALEQIPLSEPGSFFWRGGAGLGWAVPAGIGAKLAAPDHRVISLLGDGGYLFSNPAASVLAADNANAPTLSVIYHNEGWEAVRRATRKQHETGAAAAQGVPEGDYGETVDLSRVATIGDAHARRVDDLDSLDEALSEAVAAVDGGQDAVLDVRLDVEG</sequence>
<dbReference type="EMBL" id="CP031311">
    <property type="protein sequence ID" value="QCC47863.1"/>
    <property type="molecule type" value="Genomic_DNA"/>
</dbReference>
<dbReference type="Proteomes" id="UP000296733">
    <property type="component" value="Chromosome"/>
</dbReference>
<dbReference type="PROSITE" id="PS00187">
    <property type="entry name" value="TPP_ENZYMES"/>
    <property type="match status" value="1"/>
</dbReference>
<dbReference type="InterPro" id="IPR029035">
    <property type="entry name" value="DHS-like_NAD/FAD-binding_dom"/>
</dbReference>
<dbReference type="Pfam" id="PF02775">
    <property type="entry name" value="TPP_enzyme_C"/>
    <property type="match status" value="1"/>
</dbReference>
<dbReference type="InterPro" id="IPR011766">
    <property type="entry name" value="TPP_enzyme_TPP-bd"/>
</dbReference>
<dbReference type="NCBIfam" id="NF006203">
    <property type="entry name" value="PRK08327.1"/>
    <property type="match status" value="1"/>
</dbReference>
<dbReference type="InterPro" id="IPR029061">
    <property type="entry name" value="THDP-binding"/>
</dbReference>
<organism evidence="9 10">
    <name type="scientific">Halobellus limi</name>
    <dbReference type="NCBI Taxonomy" id="699433"/>
    <lineage>
        <taxon>Archaea</taxon>
        <taxon>Methanobacteriati</taxon>
        <taxon>Methanobacteriota</taxon>
        <taxon>Stenosarchaea group</taxon>
        <taxon>Halobacteria</taxon>
        <taxon>Halobacteriales</taxon>
        <taxon>Haloferacaceae</taxon>
        <taxon>Halobellus</taxon>
    </lineage>
</organism>
<feature type="domain" description="Thiamine pyrophosphate enzyme TPP-binding" evidence="6">
    <location>
        <begin position="421"/>
        <end position="560"/>
    </location>
</feature>
<keyword evidence="10" id="KW-1185">Reference proteome</keyword>
<evidence type="ECO:0000259" key="6">
    <source>
        <dbReference type="Pfam" id="PF02775"/>
    </source>
</evidence>
<dbReference type="RefSeq" id="WP_103991940.1">
    <property type="nucleotide sequence ID" value="NZ_CP031311.1"/>
</dbReference>
<keyword evidence="2 3" id="KW-0786">Thiamine pyrophosphate</keyword>
<evidence type="ECO:0000256" key="2">
    <source>
        <dbReference type="ARBA" id="ARBA00023052"/>
    </source>
</evidence>
<gene>
    <name evidence="8" type="ORF">DV707_09440</name>
    <name evidence="9" type="ORF">SAMN04488133_2271</name>
</gene>
<dbReference type="KEGG" id="hlm:DV707_09440"/>
<dbReference type="AlphaFoldDB" id="A0A1H6A1E1"/>
<dbReference type="CDD" id="cd07035">
    <property type="entry name" value="TPP_PYR_POX_like"/>
    <property type="match status" value="1"/>
</dbReference>
<dbReference type="PANTHER" id="PTHR18968:SF164">
    <property type="entry name" value="PYRUVATE DECARBOXYLASE"/>
    <property type="match status" value="1"/>
</dbReference>
<reference evidence="8 11" key="2">
    <citation type="journal article" date="2019" name="Nat. Commun.">
        <title>A new type of DNA phosphorothioation-based antiviral system in archaea.</title>
        <authorList>
            <person name="Xiong L."/>
            <person name="Liu S."/>
            <person name="Chen S."/>
            <person name="Xiao Y."/>
            <person name="Zhu B."/>
            <person name="Gao Y."/>
            <person name="Zhang Y."/>
            <person name="Chen B."/>
            <person name="Luo J."/>
            <person name="Deng Z."/>
            <person name="Chen X."/>
            <person name="Wang L."/>
            <person name="Chen S."/>
        </authorList>
    </citation>
    <scope>NUCLEOTIDE SEQUENCE [LARGE SCALE GENOMIC DNA]</scope>
    <source>
        <strain evidence="8 11">CGMCC 1.10331</strain>
    </source>
</reference>
<dbReference type="EMBL" id="FNVN01000002">
    <property type="protein sequence ID" value="SEG42054.1"/>
    <property type="molecule type" value="Genomic_DNA"/>
</dbReference>
<evidence type="ECO:0000256" key="4">
    <source>
        <dbReference type="SAM" id="MobiDB-lite"/>
    </source>
</evidence>
<dbReference type="Gene3D" id="3.40.50.970">
    <property type="match status" value="2"/>
</dbReference>
<dbReference type="InterPro" id="IPR012001">
    <property type="entry name" value="Thiamin_PyroP_enz_TPP-bd_dom"/>
</dbReference>
<protein>
    <submittedName>
        <fullName evidence="9">Acetolactate synthase-1/2/3 large subunit</fullName>
    </submittedName>
    <submittedName>
        <fullName evidence="8">Thiamine pyrophosphate-requiring protein</fullName>
    </submittedName>
</protein>
<feature type="region of interest" description="Disordered" evidence="4">
    <location>
        <begin position="187"/>
        <end position="216"/>
    </location>
</feature>
<dbReference type="GO" id="GO:0000287">
    <property type="term" value="F:magnesium ion binding"/>
    <property type="evidence" value="ECO:0007669"/>
    <property type="project" value="InterPro"/>
</dbReference>
<dbReference type="Proteomes" id="UP000236740">
    <property type="component" value="Unassembled WGS sequence"/>
</dbReference>
<dbReference type="PANTHER" id="PTHR18968">
    <property type="entry name" value="THIAMINE PYROPHOSPHATE ENZYMES"/>
    <property type="match status" value="1"/>
</dbReference>
<evidence type="ECO:0000256" key="1">
    <source>
        <dbReference type="ARBA" id="ARBA00007812"/>
    </source>
</evidence>
<dbReference type="InterPro" id="IPR000399">
    <property type="entry name" value="TPP-bd_CS"/>
</dbReference>
<dbReference type="GO" id="GO:0030976">
    <property type="term" value="F:thiamine pyrophosphate binding"/>
    <property type="evidence" value="ECO:0007669"/>
    <property type="project" value="InterPro"/>
</dbReference>
<evidence type="ECO:0000259" key="7">
    <source>
        <dbReference type="Pfam" id="PF02776"/>
    </source>
</evidence>
<dbReference type="GO" id="GO:0050660">
    <property type="term" value="F:flavin adenine dinucleotide binding"/>
    <property type="evidence" value="ECO:0007669"/>
    <property type="project" value="TreeGrafter"/>
</dbReference>
<evidence type="ECO:0000313" key="8">
    <source>
        <dbReference type="EMBL" id="QCC47863.1"/>
    </source>
</evidence>
<dbReference type="SUPFAM" id="SSF52518">
    <property type="entry name" value="Thiamin diphosphate-binding fold (THDP-binding)"/>
    <property type="match status" value="2"/>
</dbReference>
<evidence type="ECO:0000313" key="9">
    <source>
        <dbReference type="EMBL" id="SEG42054.1"/>
    </source>
</evidence>
<dbReference type="GeneID" id="39858312"/>
<dbReference type="CDD" id="cd02002">
    <property type="entry name" value="TPP_BFDC"/>
    <property type="match status" value="1"/>
</dbReference>
<dbReference type="Gene3D" id="3.40.50.1220">
    <property type="entry name" value="TPP-binding domain"/>
    <property type="match status" value="1"/>
</dbReference>
<accession>A0A1H6A1E1</accession>
<dbReference type="Pfam" id="PF00205">
    <property type="entry name" value="TPP_enzyme_M"/>
    <property type="match status" value="1"/>
</dbReference>
<reference evidence="9 10" key="1">
    <citation type="submission" date="2016-10" db="EMBL/GenBank/DDBJ databases">
        <authorList>
            <person name="de Groot N.N."/>
        </authorList>
    </citation>
    <scope>NUCLEOTIDE SEQUENCE [LARGE SCALE GENOMIC DNA]</scope>
    <source>
        <strain evidence="9 10">CGMCC 1.10331</strain>
    </source>
</reference>
<evidence type="ECO:0000259" key="5">
    <source>
        <dbReference type="Pfam" id="PF00205"/>
    </source>
</evidence>
<dbReference type="GO" id="GO:0009099">
    <property type="term" value="P:L-valine biosynthetic process"/>
    <property type="evidence" value="ECO:0007669"/>
    <property type="project" value="TreeGrafter"/>
</dbReference>
<dbReference type="GO" id="GO:0005948">
    <property type="term" value="C:acetolactate synthase complex"/>
    <property type="evidence" value="ECO:0007669"/>
    <property type="project" value="TreeGrafter"/>
</dbReference>
<dbReference type="SUPFAM" id="SSF52467">
    <property type="entry name" value="DHS-like NAD/FAD-binding domain"/>
    <property type="match status" value="1"/>
</dbReference>
<proteinExistence type="inferred from homology"/>
<feature type="domain" description="Thiamine pyrophosphate enzyme central" evidence="5">
    <location>
        <begin position="219"/>
        <end position="349"/>
    </location>
</feature>
<dbReference type="InterPro" id="IPR012000">
    <property type="entry name" value="Thiamin_PyroP_enz_cen_dom"/>
</dbReference>